<accession>A0A3B0WFF6</accession>
<dbReference type="EMBL" id="UOFB01000237">
    <property type="protein sequence ID" value="VAW48099.1"/>
    <property type="molecule type" value="Genomic_DNA"/>
</dbReference>
<evidence type="ECO:0000313" key="1">
    <source>
        <dbReference type="EMBL" id="VAW48099.1"/>
    </source>
</evidence>
<sequence>MVIGIFVNKKSGWQVLQRVAVSLLFIVAVAGCSKAPVTLTSAQFLDNLDKGSGNFDRVLQICFSAPLKDTYYHKVAIVTKENVKILGGGFLKPLASDPSSKCHLRNVYSYINKDSPIEARQLIKDYVVAGNVSQVLIQVYNEKPKGKELPTAEKLFRNL</sequence>
<organism evidence="1">
    <name type="scientific">hydrothermal vent metagenome</name>
    <dbReference type="NCBI Taxonomy" id="652676"/>
    <lineage>
        <taxon>unclassified sequences</taxon>
        <taxon>metagenomes</taxon>
        <taxon>ecological metagenomes</taxon>
    </lineage>
</organism>
<proteinExistence type="predicted"/>
<gene>
    <name evidence="1" type="ORF">MNBD_GAMMA04-552</name>
</gene>
<dbReference type="AlphaFoldDB" id="A0A3B0WFF6"/>
<name>A0A3B0WFF6_9ZZZZ</name>
<reference evidence="1" key="1">
    <citation type="submission" date="2018-06" db="EMBL/GenBank/DDBJ databases">
        <authorList>
            <person name="Zhirakovskaya E."/>
        </authorList>
    </citation>
    <scope>NUCLEOTIDE SEQUENCE</scope>
</reference>
<protein>
    <submittedName>
        <fullName evidence="1">Uncharacterized protein</fullName>
    </submittedName>
</protein>